<dbReference type="SUPFAM" id="SSF56672">
    <property type="entry name" value="DNA/RNA polymerases"/>
    <property type="match status" value="1"/>
</dbReference>
<dbReference type="Pfam" id="PF17919">
    <property type="entry name" value="RT_RNaseH_2"/>
    <property type="match status" value="1"/>
</dbReference>
<gene>
    <name evidence="3" type="ORF">RRG08_001449</name>
</gene>
<dbReference type="EMBL" id="JAWDGP010003518">
    <property type="protein sequence ID" value="KAK3773720.1"/>
    <property type="molecule type" value="Genomic_DNA"/>
</dbReference>
<keyword evidence="1" id="KW-0511">Multifunctional enzyme</keyword>
<dbReference type="PROSITE" id="PS50878">
    <property type="entry name" value="RT_POL"/>
    <property type="match status" value="1"/>
</dbReference>
<comment type="caution">
    <text evidence="3">The sequence shown here is derived from an EMBL/GenBank/DDBJ whole genome shotgun (WGS) entry which is preliminary data.</text>
</comment>
<dbReference type="Pfam" id="PF00078">
    <property type="entry name" value="RVT_1"/>
    <property type="match status" value="1"/>
</dbReference>
<dbReference type="FunFam" id="3.30.70.270:FF:000026">
    <property type="entry name" value="Transposon Ty3-G Gag-Pol polyprotein"/>
    <property type="match status" value="1"/>
</dbReference>
<dbReference type="Gene3D" id="3.30.70.270">
    <property type="match status" value="2"/>
</dbReference>
<dbReference type="InterPro" id="IPR000477">
    <property type="entry name" value="RT_dom"/>
</dbReference>
<dbReference type="AlphaFoldDB" id="A0AAE0ZQI6"/>
<organism evidence="3 4">
    <name type="scientific">Elysia crispata</name>
    <name type="common">lettuce slug</name>
    <dbReference type="NCBI Taxonomy" id="231223"/>
    <lineage>
        <taxon>Eukaryota</taxon>
        <taxon>Metazoa</taxon>
        <taxon>Spiralia</taxon>
        <taxon>Lophotrochozoa</taxon>
        <taxon>Mollusca</taxon>
        <taxon>Gastropoda</taxon>
        <taxon>Heterobranchia</taxon>
        <taxon>Euthyneura</taxon>
        <taxon>Panpulmonata</taxon>
        <taxon>Sacoglossa</taxon>
        <taxon>Placobranchoidea</taxon>
        <taxon>Plakobranchidae</taxon>
        <taxon>Elysia</taxon>
    </lineage>
</organism>
<feature type="domain" description="Reverse transcriptase" evidence="2">
    <location>
        <begin position="1"/>
        <end position="58"/>
    </location>
</feature>
<proteinExistence type="predicted"/>
<keyword evidence="4" id="KW-1185">Reference proteome</keyword>
<evidence type="ECO:0000256" key="1">
    <source>
        <dbReference type="ARBA" id="ARBA00023268"/>
    </source>
</evidence>
<dbReference type="PANTHER" id="PTHR37984:SF5">
    <property type="entry name" value="PROTEIN NYNRIN-LIKE"/>
    <property type="match status" value="1"/>
</dbReference>
<accession>A0AAE0ZQI6</accession>
<dbReference type="Proteomes" id="UP001283361">
    <property type="component" value="Unassembled WGS sequence"/>
</dbReference>
<dbReference type="InterPro" id="IPR043502">
    <property type="entry name" value="DNA/RNA_pol_sf"/>
</dbReference>
<evidence type="ECO:0000259" key="2">
    <source>
        <dbReference type="PROSITE" id="PS50878"/>
    </source>
</evidence>
<dbReference type="GO" id="GO:0003824">
    <property type="term" value="F:catalytic activity"/>
    <property type="evidence" value="ECO:0007669"/>
    <property type="project" value="UniProtKB-KW"/>
</dbReference>
<evidence type="ECO:0000313" key="4">
    <source>
        <dbReference type="Proteomes" id="UP001283361"/>
    </source>
</evidence>
<dbReference type="PANTHER" id="PTHR37984">
    <property type="entry name" value="PROTEIN CBG26694"/>
    <property type="match status" value="1"/>
</dbReference>
<dbReference type="InterPro" id="IPR050951">
    <property type="entry name" value="Retrovirus_Pol_polyprotein"/>
</dbReference>
<dbReference type="InterPro" id="IPR043128">
    <property type="entry name" value="Rev_trsase/Diguanyl_cyclase"/>
</dbReference>
<reference evidence="3" key="1">
    <citation type="journal article" date="2023" name="G3 (Bethesda)">
        <title>A reference genome for the long-term kleptoplast-retaining sea slug Elysia crispata morphotype clarki.</title>
        <authorList>
            <person name="Eastman K.E."/>
            <person name="Pendleton A.L."/>
            <person name="Shaikh M.A."/>
            <person name="Suttiyut T."/>
            <person name="Ogas R."/>
            <person name="Tomko P."/>
            <person name="Gavelis G."/>
            <person name="Widhalm J.R."/>
            <person name="Wisecaver J.H."/>
        </authorList>
    </citation>
    <scope>NUCLEOTIDE SEQUENCE</scope>
    <source>
        <strain evidence="3">ECLA1</strain>
    </source>
</reference>
<evidence type="ECO:0000313" key="3">
    <source>
        <dbReference type="EMBL" id="KAK3773720.1"/>
    </source>
</evidence>
<protein>
    <recommendedName>
        <fullName evidence="2">Reverse transcriptase domain-containing protein</fullName>
    </recommendedName>
</protein>
<name>A0AAE0ZQI6_9GAST</name>
<sequence>MDGVIVVIDDLIVHGATKEEHDHNLRAVLRKCQEFGIKLNANKMDLAQDTIRFMGHIITKDGIRVDPDKIKAIYTHPVPKNLEQLRRFLGMVNYLARYMPSLTKVLHPLQNLVKKDTPFVWSESQEAAFQCIKQLVATSPMLSYYDPKKELIVENDASEYGLGSTLLQ</sequence>
<dbReference type="InterPro" id="IPR041577">
    <property type="entry name" value="RT_RNaseH_2"/>
</dbReference>